<name>A0ABU2AZT9_9MICC</name>
<dbReference type="PROSITE" id="PS50975">
    <property type="entry name" value="ATP_GRASP"/>
    <property type="match status" value="1"/>
</dbReference>
<dbReference type="SUPFAM" id="SSF56059">
    <property type="entry name" value="Glutathione synthetase ATP-binding domain-like"/>
    <property type="match status" value="1"/>
</dbReference>
<feature type="domain" description="ATP-grasp" evidence="5">
    <location>
        <begin position="126"/>
        <end position="317"/>
    </location>
</feature>
<organism evidence="6 7">
    <name type="scientific">Enteractinococcus fodinae</name>
    <dbReference type="NCBI Taxonomy" id="684663"/>
    <lineage>
        <taxon>Bacteria</taxon>
        <taxon>Bacillati</taxon>
        <taxon>Actinomycetota</taxon>
        <taxon>Actinomycetes</taxon>
        <taxon>Micrococcales</taxon>
        <taxon>Micrococcaceae</taxon>
    </lineage>
</organism>
<evidence type="ECO:0000259" key="5">
    <source>
        <dbReference type="PROSITE" id="PS50975"/>
    </source>
</evidence>
<keyword evidence="7" id="KW-1185">Reference proteome</keyword>
<evidence type="ECO:0000256" key="4">
    <source>
        <dbReference type="PROSITE-ProRule" id="PRU00409"/>
    </source>
</evidence>
<dbReference type="InterPro" id="IPR048764">
    <property type="entry name" value="PylC_N"/>
</dbReference>
<sequence length="346" mass="37581">MANNQHLKIVIASAGRRAHYIQWFKDALRTQEIPGEVIALDYRATSPTVGLADRAYQTPAYNSPEYLTMIRDWFTKERPDLFLCMNDYEAHALSQGVADELRELGCAVAVLNKAAHEIVLDKHYTAEKLNEYGIPTPSTYLGSDVALALENSSADSKFVVKHRYGAGSTGVHIVTADELAEAVDESAQSALGPDGKPAHHIESVIIQDFLPGAEYGVDGVFSVDGRSEFLGLVARRKEQMRGGDTDLATSVDPAPFRASIIKLGQLLCPTGSIDVDFRDNAVGEPMVIDVNPRMGGGYPFSHRAGADMPSALVRAAAGLAHLPELLDYEHNVTTARREEFTVISKG</sequence>
<evidence type="ECO:0000313" key="6">
    <source>
        <dbReference type="EMBL" id="MDR7346068.1"/>
    </source>
</evidence>
<keyword evidence="1 6" id="KW-0436">Ligase</keyword>
<evidence type="ECO:0000313" key="7">
    <source>
        <dbReference type="Proteomes" id="UP001183794"/>
    </source>
</evidence>
<evidence type="ECO:0000256" key="3">
    <source>
        <dbReference type="ARBA" id="ARBA00022840"/>
    </source>
</evidence>
<dbReference type="Pfam" id="PF21360">
    <property type="entry name" value="PylC-like_N"/>
    <property type="match status" value="1"/>
</dbReference>
<reference evidence="6 7" key="1">
    <citation type="submission" date="2023-07" db="EMBL/GenBank/DDBJ databases">
        <title>Sequencing the genomes of 1000 actinobacteria strains.</title>
        <authorList>
            <person name="Klenk H.-P."/>
        </authorList>
    </citation>
    <scope>NUCLEOTIDE SEQUENCE [LARGE SCALE GENOMIC DNA]</scope>
    <source>
        <strain evidence="6 7">DSM 22966</strain>
    </source>
</reference>
<gene>
    <name evidence="6" type="ORF">J2S62_000325</name>
</gene>
<protein>
    <submittedName>
        <fullName evidence="6">Carbamoyl-phosphate synthase large subunit</fullName>
        <ecNumber evidence="6">6.3.5.5</ecNumber>
    </submittedName>
</protein>
<dbReference type="Gene3D" id="3.40.50.20">
    <property type="match status" value="1"/>
</dbReference>
<evidence type="ECO:0000256" key="2">
    <source>
        <dbReference type="ARBA" id="ARBA00022741"/>
    </source>
</evidence>
<dbReference type="RefSeq" id="WP_310170526.1">
    <property type="nucleotide sequence ID" value="NZ_BAABHE010000002.1"/>
</dbReference>
<keyword evidence="3 4" id="KW-0067">ATP-binding</keyword>
<proteinExistence type="predicted"/>
<dbReference type="Proteomes" id="UP001183794">
    <property type="component" value="Unassembled WGS sequence"/>
</dbReference>
<dbReference type="EMBL" id="JAVDYJ010000001">
    <property type="protein sequence ID" value="MDR7346068.1"/>
    <property type="molecule type" value="Genomic_DNA"/>
</dbReference>
<dbReference type="PANTHER" id="PTHR43585">
    <property type="entry name" value="FUMIPYRROLE BIOSYNTHESIS PROTEIN C"/>
    <property type="match status" value="1"/>
</dbReference>
<dbReference type="PANTHER" id="PTHR43585:SF2">
    <property type="entry name" value="ATP-GRASP ENZYME FSQD"/>
    <property type="match status" value="1"/>
</dbReference>
<dbReference type="Pfam" id="PF15632">
    <property type="entry name" value="ATPgrasp_Ter"/>
    <property type="match status" value="1"/>
</dbReference>
<dbReference type="EC" id="6.3.5.5" evidence="6"/>
<dbReference type="InterPro" id="IPR052032">
    <property type="entry name" value="ATP-dep_AA_Ligase"/>
</dbReference>
<comment type="caution">
    <text evidence="6">The sequence shown here is derived from an EMBL/GenBank/DDBJ whole genome shotgun (WGS) entry which is preliminary data.</text>
</comment>
<keyword evidence="2 4" id="KW-0547">Nucleotide-binding</keyword>
<dbReference type="Gene3D" id="3.30.470.20">
    <property type="entry name" value="ATP-grasp fold, B domain"/>
    <property type="match status" value="1"/>
</dbReference>
<accession>A0ABU2AZT9</accession>
<evidence type="ECO:0000256" key="1">
    <source>
        <dbReference type="ARBA" id="ARBA00022598"/>
    </source>
</evidence>
<dbReference type="InterPro" id="IPR011761">
    <property type="entry name" value="ATP-grasp"/>
</dbReference>
<dbReference type="GO" id="GO:0004088">
    <property type="term" value="F:carbamoyl-phosphate synthase (glutamine-hydrolyzing) activity"/>
    <property type="evidence" value="ECO:0007669"/>
    <property type="project" value="UniProtKB-EC"/>
</dbReference>